<dbReference type="SUPFAM" id="SSF48452">
    <property type="entry name" value="TPR-like"/>
    <property type="match status" value="1"/>
</dbReference>
<organism evidence="1 2">
    <name type="scientific">Micromonospora vulcania</name>
    <dbReference type="NCBI Taxonomy" id="1441873"/>
    <lineage>
        <taxon>Bacteria</taxon>
        <taxon>Bacillati</taxon>
        <taxon>Actinomycetota</taxon>
        <taxon>Actinomycetes</taxon>
        <taxon>Micromonosporales</taxon>
        <taxon>Micromonosporaceae</taxon>
        <taxon>Micromonospora</taxon>
    </lineage>
</organism>
<proteinExistence type="predicted"/>
<keyword evidence="2" id="KW-1185">Reference proteome</keyword>
<dbReference type="SUPFAM" id="SSF103642">
    <property type="entry name" value="Sec-C motif"/>
    <property type="match status" value="1"/>
</dbReference>
<dbReference type="Proteomes" id="UP001596226">
    <property type="component" value="Unassembled WGS sequence"/>
</dbReference>
<evidence type="ECO:0000313" key="1">
    <source>
        <dbReference type="EMBL" id="MFC5922652.1"/>
    </source>
</evidence>
<dbReference type="InterPro" id="IPR011990">
    <property type="entry name" value="TPR-like_helical_dom_sf"/>
</dbReference>
<reference evidence="2" key="1">
    <citation type="journal article" date="2019" name="Int. J. Syst. Evol. Microbiol.">
        <title>The Global Catalogue of Microorganisms (GCM) 10K type strain sequencing project: providing services to taxonomists for standard genome sequencing and annotation.</title>
        <authorList>
            <consortium name="The Broad Institute Genomics Platform"/>
            <consortium name="The Broad Institute Genome Sequencing Center for Infectious Disease"/>
            <person name="Wu L."/>
            <person name="Ma J."/>
        </authorList>
    </citation>
    <scope>NUCLEOTIDE SEQUENCE [LARGE SCALE GENOMIC DNA]</scope>
    <source>
        <strain evidence="2">CGMCC 4.7144</strain>
    </source>
</reference>
<dbReference type="Gene3D" id="1.25.40.10">
    <property type="entry name" value="Tetratricopeptide repeat domain"/>
    <property type="match status" value="1"/>
</dbReference>
<dbReference type="EMBL" id="JBHSQS010000002">
    <property type="protein sequence ID" value="MFC5922652.1"/>
    <property type="molecule type" value="Genomic_DNA"/>
</dbReference>
<dbReference type="Gene3D" id="3.10.450.50">
    <property type="match status" value="1"/>
</dbReference>
<name>A0ABW1H2L2_9ACTN</name>
<evidence type="ECO:0000313" key="2">
    <source>
        <dbReference type="Proteomes" id="UP001596226"/>
    </source>
</evidence>
<dbReference type="RefSeq" id="WP_377505845.1">
    <property type="nucleotide sequence ID" value="NZ_JBHSQS010000002.1"/>
</dbReference>
<protein>
    <submittedName>
        <fullName evidence="1">SEC-C metal-binding domain-containing protein</fullName>
    </submittedName>
</protein>
<sequence length="331" mass="35525">MPTSDLLTAERIAEIGALEYENTDSAALVAELVGAVDEGRVADPDDTGYALLVAADILEQAGDLDDALTLATRAIAEQPDDNAHARSVRGGLLLRLGRDDEGLAELTALRPALETDPGAMHLIDGLMESGHTETALEWLTGALEAILERTRTQQHSSEDAQDEAAAMIYGLVQQRHDLREEMGLPHDDHDHLADRLRAASDHALDALDDDGPATLLFWPQAEFDALLVRWPALVDSYPAQWDEHRAQLERALADAAGLGTADLGVVAGSVAGLATFAERNGGDPTDEDTLDEYADSLSGTDLRAWPPGRNDACWCGSGSKYKKCCLPRSRS</sequence>
<dbReference type="InterPro" id="IPR004027">
    <property type="entry name" value="SEC_C_motif"/>
</dbReference>
<accession>A0ABW1H2L2</accession>
<comment type="caution">
    <text evidence="1">The sequence shown here is derived from an EMBL/GenBank/DDBJ whole genome shotgun (WGS) entry which is preliminary data.</text>
</comment>
<gene>
    <name evidence="1" type="ORF">ACFQGL_04760</name>
</gene>
<dbReference type="Pfam" id="PF02810">
    <property type="entry name" value="SEC-C"/>
    <property type="match status" value="1"/>
</dbReference>